<feature type="compositionally biased region" description="Basic and acidic residues" evidence="1">
    <location>
        <begin position="68"/>
        <end position="81"/>
    </location>
</feature>
<accession>A0ABQ5MUU1</accession>
<dbReference type="Proteomes" id="UP001209654">
    <property type="component" value="Unassembled WGS sequence"/>
</dbReference>
<proteinExistence type="predicted"/>
<sequence>MSEDTGSQSRPDDKAGPEGTIPNTKNGVGVGAGGADSTFEPEETPEAAPDTAGADGGSAEPDEAAGPSEEKDRQTSDDRGLTTDTTPSD</sequence>
<dbReference type="RefSeq" id="WP_264795857.1">
    <property type="nucleotide sequence ID" value="NZ_BRVS01000008.1"/>
</dbReference>
<protein>
    <submittedName>
        <fullName evidence="2">Uncharacterized protein</fullName>
    </submittedName>
</protein>
<dbReference type="EMBL" id="BRVS01000008">
    <property type="protein sequence ID" value="GLB67762.1"/>
    <property type="molecule type" value="Genomic_DNA"/>
</dbReference>
<keyword evidence="3" id="KW-1185">Reference proteome</keyword>
<evidence type="ECO:0000256" key="1">
    <source>
        <dbReference type="SAM" id="MobiDB-lite"/>
    </source>
</evidence>
<organism evidence="2 3">
    <name type="scientific">Arthrobacter mangrovi</name>
    <dbReference type="NCBI Taxonomy" id="2966350"/>
    <lineage>
        <taxon>Bacteria</taxon>
        <taxon>Bacillati</taxon>
        <taxon>Actinomycetota</taxon>
        <taxon>Actinomycetes</taxon>
        <taxon>Micrococcales</taxon>
        <taxon>Micrococcaceae</taxon>
        <taxon>Arthrobacter</taxon>
    </lineage>
</organism>
<feature type="region of interest" description="Disordered" evidence="1">
    <location>
        <begin position="1"/>
        <end position="89"/>
    </location>
</feature>
<evidence type="ECO:0000313" key="2">
    <source>
        <dbReference type="EMBL" id="GLB67762.1"/>
    </source>
</evidence>
<reference evidence="2 3" key="1">
    <citation type="journal article" date="2023" name="Int. J. Syst. Evol. Microbiol.">
        <title>Arthrobacter mangrovi sp. nov., an actinobacterium isolated from the rhizosphere of a mangrove.</title>
        <authorList>
            <person name="Hamada M."/>
            <person name="Saitou S."/>
            <person name="Enomoto N."/>
            <person name="Nanri K."/>
            <person name="Hidaka K."/>
            <person name="Miura T."/>
            <person name="Tamura T."/>
        </authorList>
    </citation>
    <scope>NUCLEOTIDE SEQUENCE [LARGE SCALE GENOMIC DNA]</scope>
    <source>
        <strain evidence="2 3">NBRC 112813</strain>
    </source>
</reference>
<gene>
    <name evidence="2" type="ORF">AHIS1636_22020</name>
</gene>
<evidence type="ECO:0000313" key="3">
    <source>
        <dbReference type="Proteomes" id="UP001209654"/>
    </source>
</evidence>
<name>A0ABQ5MUU1_9MICC</name>
<comment type="caution">
    <text evidence="2">The sequence shown here is derived from an EMBL/GenBank/DDBJ whole genome shotgun (WGS) entry which is preliminary data.</text>
</comment>